<name>A0A3B0CL65_9BACL</name>
<evidence type="ECO:0000256" key="1">
    <source>
        <dbReference type="ARBA" id="ARBA00008520"/>
    </source>
</evidence>
<dbReference type="PANTHER" id="PTHR43649">
    <property type="entry name" value="ARABINOSE-BINDING PROTEIN-RELATED"/>
    <property type="match status" value="1"/>
</dbReference>
<protein>
    <submittedName>
        <fullName evidence="4">Extracellular solute-binding protein</fullName>
    </submittedName>
</protein>
<comment type="caution">
    <text evidence="4">The sequence shown here is derived from an EMBL/GenBank/DDBJ whole genome shotgun (WGS) entry which is preliminary data.</text>
</comment>
<dbReference type="Pfam" id="PF01547">
    <property type="entry name" value="SBP_bac_1"/>
    <property type="match status" value="1"/>
</dbReference>
<organism evidence="4 5">
    <name type="scientific">Paenibacillus ginsengarvi</name>
    <dbReference type="NCBI Taxonomy" id="400777"/>
    <lineage>
        <taxon>Bacteria</taxon>
        <taxon>Bacillati</taxon>
        <taxon>Bacillota</taxon>
        <taxon>Bacilli</taxon>
        <taxon>Bacillales</taxon>
        <taxon>Paenibacillaceae</taxon>
        <taxon>Paenibacillus</taxon>
    </lineage>
</organism>
<dbReference type="RefSeq" id="WP_120746511.1">
    <property type="nucleotide sequence ID" value="NZ_RBAH01000004.1"/>
</dbReference>
<reference evidence="4 5" key="1">
    <citation type="journal article" date="2007" name="Int. J. Syst. Evol. Microbiol.">
        <title>Paenibacillus ginsengarvi sp. nov., isolated from soil from ginseng cultivation.</title>
        <authorList>
            <person name="Yoon M.H."/>
            <person name="Ten L.N."/>
            <person name="Im W.T."/>
        </authorList>
    </citation>
    <scope>NUCLEOTIDE SEQUENCE [LARGE SCALE GENOMIC DNA]</scope>
    <source>
        <strain evidence="4 5">KCTC 13059</strain>
    </source>
</reference>
<dbReference type="PANTHER" id="PTHR43649:SF12">
    <property type="entry name" value="DIACETYLCHITOBIOSE BINDING PROTEIN DASA"/>
    <property type="match status" value="1"/>
</dbReference>
<keyword evidence="2" id="KW-0813">Transport</keyword>
<comment type="similarity">
    <text evidence="1">Belongs to the bacterial solute-binding protein 1 family.</text>
</comment>
<evidence type="ECO:0000256" key="2">
    <source>
        <dbReference type="ARBA" id="ARBA00022448"/>
    </source>
</evidence>
<dbReference type="GO" id="GO:0055085">
    <property type="term" value="P:transmembrane transport"/>
    <property type="evidence" value="ECO:0007669"/>
    <property type="project" value="InterPro"/>
</dbReference>
<proteinExistence type="inferred from homology"/>
<evidence type="ECO:0000256" key="3">
    <source>
        <dbReference type="ARBA" id="ARBA00022729"/>
    </source>
</evidence>
<dbReference type="Gene3D" id="3.40.190.10">
    <property type="entry name" value="Periplasmic binding protein-like II"/>
    <property type="match status" value="1"/>
</dbReference>
<dbReference type="PROSITE" id="PS01037">
    <property type="entry name" value="SBP_BACTERIAL_1"/>
    <property type="match status" value="1"/>
</dbReference>
<dbReference type="EMBL" id="RBAH01000004">
    <property type="protein sequence ID" value="RKN85488.1"/>
    <property type="molecule type" value="Genomic_DNA"/>
</dbReference>
<keyword evidence="5" id="KW-1185">Reference proteome</keyword>
<dbReference type="InterPro" id="IPR006061">
    <property type="entry name" value="SBP_1_CS"/>
</dbReference>
<dbReference type="SUPFAM" id="SSF53850">
    <property type="entry name" value="Periplasmic binding protein-like II"/>
    <property type="match status" value="1"/>
</dbReference>
<accession>A0A3B0CL65</accession>
<evidence type="ECO:0000313" key="5">
    <source>
        <dbReference type="Proteomes" id="UP000282311"/>
    </source>
</evidence>
<dbReference type="AlphaFoldDB" id="A0A3B0CL65"/>
<dbReference type="InterPro" id="IPR050490">
    <property type="entry name" value="Bact_solute-bd_prot1"/>
</dbReference>
<dbReference type="InterPro" id="IPR006059">
    <property type="entry name" value="SBP"/>
</dbReference>
<sequence>MGATLRRKMTILAFVSALLLGLLAGCTGGGSKSGESGELVIWWADWGESYNKIFDDAVYKFFAPKVPDLKVTISHMKVDEKLLPAVASGKVPDLTYLNSGFAVPYALNGALQPLDDFMKTNHFDSAKDFSADVNASYTWDGKLYGIGLAADSPAIFYNKAAFREAGLDPEKPPRTLDDLSRANQKLLRKNASGGIERIGLNPLNIYVSSYAVGVAMGSEFYDAASKKAIVNNPKLVQAYEWIRNEVKAIGIDELDKMASAKASGNNDPFYTGKTAMVVDGFWRLLDAKQFAPNLDYGVVPLPKSFAGVSWGIGIPKGAKNKKAAELFLQWLLTDKVAGTFMAEGTNPFNFKLSLDTWFKAVESMSKGTPNEKYMSVWKEVFENSTINTYKSPAPAAYDQWLQQALDAVVHDKKKPQEALDEANKQIQLEIDKALSAAKSK</sequence>
<dbReference type="Proteomes" id="UP000282311">
    <property type="component" value="Unassembled WGS sequence"/>
</dbReference>
<dbReference type="OrthoDB" id="9769685at2"/>
<keyword evidence="3" id="KW-0732">Signal</keyword>
<dbReference type="PROSITE" id="PS51257">
    <property type="entry name" value="PROKAR_LIPOPROTEIN"/>
    <property type="match status" value="1"/>
</dbReference>
<evidence type="ECO:0000313" key="4">
    <source>
        <dbReference type="EMBL" id="RKN85488.1"/>
    </source>
</evidence>
<gene>
    <name evidence="4" type="ORF">D7M11_07310</name>
</gene>